<feature type="transmembrane region" description="Helical" evidence="2">
    <location>
        <begin position="277"/>
        <end position="297"/>
    </location>
</feature>
<feature type="domain" description="DUF418" evidence="3">
    <location>
        <begin position="266"/>
        <end position="426"/>
    </location>
</feature>
<feature type="coiled-coil region" evidence="1">
    <location>
        <begin position="184"/>
        <end position="211"/>
    </location>
</feature>
<reference evidence="5" key="1">
    <citation type="submission" date="2016-10" db="EMBL/GenBank/DDBJ databases">
        <authorList>
            <person name="Varghese N."/>
            <person name="Submissions S."/>
        </authorList>
    </citation>
    <scope>NUCLEOTIDE SEQUENCE [LARGE SCALE GENOMIC DNA]</scope>
    <source>
        <strain evidence="5">DSM 22703</strain>
    </source>
</reference>
<gene>
    <name evidence="4" type="ORF">SAMN03080617_00219</name>
</gene>
<feature type="transmembrane region" description="Helical" evidence="2">
    <location>
        <begin position="317"/>
        <end position="338"/>
    </location>
</feature>
<dbReference type="RefSeq" id="WP_092728098.1">
    <property type="nucleotide sequence ID" value="NZ_FMXE01000002.1"/>
</dbReference>
<keyword evidence="1" id="KW-0175">Coiled coil</keyword>
<evidence type="ECO:0000313" key="5">
    <source>
        <dbReference type="Proteomes" id="UP000198756"/>
    </source>
</evidence>
<keyword evidence="2" id="KW-0812">Transmembrane</keyword>
<dbReference type="PANTHER" id="PTHR30590">
    <property type="entry name" value="INNER MEMBRANE PROTEIN"/>
    <property type="match status" value="1"/>
</dbReference>
<proteinExistence type="predicted"/>
<dbReference type="AlphaFoldDB" id="A0A1G5UZG4"/>
<evidence type="ECO:0000259" key="3">
    <source>
        <dbReference type="Pfam" id="PF04235"/>
    </source>
</evidence>
<dbReference type="Pfam" id="PF04235">
    <property type="entry name" value="DUF418"/>
    <property type="match status" value="1"/>
</dbReference>
<feature type="transmembrane region" description="Helical" evidence="2">
    <location>
        <begin position="110"/>
        <end position="132"/>
    </location>
</feature>
<feature type="transmembrane region" description="Helical" evidence="2">
    <location>
        <begin position="388"/>
        <end position="407"/>
    </location>
</feature>
<name>A0A1G5UZG4_9BACT</name>
<organism evidence="4 5">
    <name type="scientific">Algoriphagus alkaliphilus</name>
    <dbReference type="NCBI Taxonomy" id="279824"/>
    <lineage>
        <taxon>Bacteria</taxon>
        <taxon>Pseudomonadati</taxon>
        <taxon>Bacteroidota</taxon>
        <taxon>Cytophagia</taxon>
        <taxon>Cytophagales</taxon>
        <taxon>Cyclobacteriaceae</taxon>
        <taxon>Algoriphagus</taxon>
    </lineage>
</organism>
<dbReference type="InterPro" id="IPR052529">
    <property type="entry name" value="Bact_Transport_Assoc"/>
</dbReference>
<evidence type="ECO:0000256" key="2">
    <source>
        <dbReference type="SAM" id="Phobius"/>
    </source>
</evidence>
<evidence type="ECO:0000313" key="4">
    <source>
        <dbReference type="EMBL" id="SDA39031.1"/>
    </source>
</evidence>
<keyword evidence="2" id="KW-0472">Membrane</keyword>
<feature type="transmembrane region" description="Helical" evidence="2">
    <location>
        <begin position="23"/>
        <end position="43"/>
    </location>
</feature>
<dbReference type="PANTHER" id="PTHR30590:SF2">
    <property type="entry name" value="INNER MEMBRANE PROTEIN"/>
    <property type="match status" value="1"/>
</dbReference>
<accession>A0A1G5UZG4</accession>
<feature type="transmembrane region" description="Helical" evidence="2">
    <location>
        <begin position="152"/>
        <end position="169"/>
    </location>
</feature>
<feature type="transmembrane region" description="Helical" evidence="2">
    <location>
        <begin position="358"/>
        <end position="381"/>
    </location>
</feature>
<keyword evidence="2" id="KW-1133">Transmembrane helix</keyword>
<keyword evidence="5" id="KW-1185">Reference proteome</keyword>
<feature type="transmembrane region" description="Helical" evidence="2">
    <location>
        <begin position="72"/>
        <end position="90"/>
    </location>
</feature>
<protein>
    <recommendedName>
        <fullName evidence="3">DUF418 domain-containing protein</fullName>
    </recommendedName>
</protein>
<dbReference type="STRING" id="279824.SAMN03080617_00219"/>
<dbReference type="Proteomes" id="UP000198756">
    <property type="component" value="Unassembled WGS sequence"/>
</dbReference>
<dbReference type="InterPro" id="IPR007349">
    <property type="entry name" value="DUF418"/>
</dbReference>
<dbReference type="EMBL" id="FMXE01000002">
    <property type="protein sequence ID" value="SDA39031.1"/>
    <property type="molecule type" value="Genomic_DNA"/>
</dbReference>
<evidence type="ECO:0000256" key="1">
    <source>
        <dbReference type="SAM" id="Coils"/>
    </source>
</evidence>
<sequence length="451" mass="51348">MEQASSLQITPIQQSDRIQSLDVMRGIVLCGILLMNINSFGLANSYNDPTVAGGFTGWNLYTLITTNMFFEGTMRGLFSLLFGVGMFIFLDRLTKRGAGIKAADIFFRRLIWLLVFGLIHGYLLLWTGEILYDYALMGFLVYSFRNMAPKKLIVAASVLVLGGMIWNYSDFRKSEKLAADVALIDTYKAENKELTKELKESQTQWEKFQEERSPEFIAEFNSSMQKGYFDVVAFLAPINSHYDQFMSYRYGLWDVLSMMLVGIALFKLNILSGDKSFGFYGKMAGIGYLIGISINYYELQVVLNGQFSPVAIAKSNLTYDLGRIATSMGHIGLIMLFSKSNFLIWLKSSLASVGKMALTNYIMHSVICMIVFTGVGFGLFGKLQRYELLYVVFPIWIFQLILSPIWLRYFHYGPLEWLWRNLSYLKVHSFRKESPQAILPHGNLEPLNIGN</sequence>
<feature type="transmembrane region" description="Helical" evidence="2">
    <location>
        <begin position="250"/>
        <end position="271"/>
    </location>
</feature>
<dbReference type="OrthoDB" id="9807744at2"/>